<evidence type="ECO:0000313" key="1">
    <source>
        <dbReference type="Ensembl" id="ENSOARP00020053724.1"/>
    </source>
</evidence>
<protein>
    <submittedName>
        <fullName evidence="1">Microtubule affinity regulating kinase 2</fullName>
    </submittedName>
</protein>
<dbReference type="Ensembl" id="ENSOART00020059557.1">
    <property type="protein sequence ID" value="ENSOARP00020053724.1"/>
    <property type="gene ID" value="ENSOARG00020023514.2"/>
</dbReference>
<sequence length="846" mass="93342">MSSARTPLPTLNERDTEQPPLGHLDKPSSKSNMLRGRNSATSADEQPHIGNYRLLKTIGKGNFAKVKLARHILTGKEVAVKIIDKTQLNSSSLQKLFREVRIMKVLNHPNIVKLFEVIETEKTLYLVMEYASGGEVFDYLVAHGRMKEKEARAKFRQVGVTPSLGCGPNLCSGGWHAGSSCHLSAASEGPLGPPYQCGRLEVGHRVAAPPARAAASGLTPLPSFQIVSAVQYCHQKFIVHRDLKAENLLLDADMNIKIADFGFSNEFTFGNKLDTFCGSPPYAAPELFQGKKYDGPEVDVWSLGVILYTLVSGSLPFDGQNLKELRERVLRGKYRIPFYMSTDCENLLKKFLILNPSKRGTLEQIMKDRWMNVGHEDDELKPYVEPLPDYKDPRRTELMVSMGYTREEIQDSLVGQRYNEVMATYLLLGYKSSELEGDTITLKPRPSADLTNSSAPSPSHKVQRSVSANPKQRRFSDQAGPAIPTSNSYSKKTQSNNAENKRPEEDRESGRKASSTAKVPASPLPGLERKKTTPTPSTNSVLSTSTNRSRNSPLLERASLGQASIQNGKDSLTMPGSRASTASASAAVSAARPRQHQKSMSASVHPNKATGLPPTDSNCEVPRPSTAPQRVPVASPSAHNISSSGGAPDRTNFPRGVSSRSTFHAGQLRQVRDQQNLPYGVTPASPSGNSQGRRGASGSIFSKFTSKFVRRNLNEPESKDRVETLSRPHMVGSGGNDKEKEEFREAKPRSLRFTWSMKTTSSMEPNEMMREIRKVLDANSCQSELHEKYMLLCMHGTPGHENFVQWEMEVCKLPRLSLNGVRFKRISGTSMAFKNIASKIANELKL</sequence>
<reference evidence="1" key="3">
    <citation type="submission" date="2025-09" db="UniProtKB">
        <authorList>
            <consortium name="Ensembl"/>
        </authorList>
    </citation>
    <scope>IDENTIFICATION</scope>
</reference>
<proteinExistence type="predicted"/>
<name>A0AC11EAP1_SHEEP</name>
<organism evidence="1">
    <name type="scientific">Ovis aries</name>
    <name type="common">Sheep</name>
    <dbReference type="NCBI Taxonomy" id="9940"/>
    <lineage>
        <taxon>Eukaryota</taxon>
        <taxon>Metazoa</taxon>
        <taxon>Chordata</taxon>
        <taxon>Craniata</taxon>
        <taxon>Vertebrata</taxon>
        <taxon>Euteleostomi</taxon>
        <taxon>Mammalia</taxon>
        <taxon>Eutheria</taxon>
        <taxon>Laurasiatheria</taxon>
        <taxon>Artiodactyla</taxon>
        <taxon>Ruminantia</taxon>
        <taxon>Pecora</taxon>
        <taxon>Bovidae</taxon>
        <taxon>Caprinae</taxon>
        <taxon>Ovis</taxon>
    </lineage>
</organism>
<reference evidence="1" key="2">
    <citation type="submission" date="2025-08" db="UniProtKB">
        <authorList>
            <consortium name="Ensembl"/>
        </authorList>
    </citation>
    <scope>IDENTIFICATION</scope>
</reference>
<accession>A0AC11EAP1</accession>
<gene>
    <name evidence="1" type="primary">MARK2</name>
</gene>
<reference evidence="1" key="1">
    <citation type="submission" date="2020-11" db="EMBL/GenBank/DDBJ databases">
        <authorList>
            <person name="Davenport K.M."/>
            <person name="Bickhart D.M."/>
            <person name="Smith T.P.L."/>
            <person name="Murdoch B.M."/>
            <person name="Rosen B.D."/>
        </authorList>
    </citation>
    <scope>NUCLEOTIDE SEQUENCE [LARGE SCALE GENOMIC DNA]</scope>
    <source>
        <strain evidence="1">OAR_USU_Benz2616</strain>
    </source>
</reference>